<dbReference type="InterPro" id="IPR036865">
    <property type="entry name" value="CRAL-TRIO_dom_sf"/>
</dbReference>
<dbReference type="OrthoDB" id="43460at2759"/>
<feature type="region of interest" description="Disordered" evidence="1">
    <location>
        <begin position="591"/>
        <end position="617"/>
    </location>
</feature>
<dbReference type="Pfam" id="PF03765">
    <property type="entry name" value="CRAL_TRIO_N"/>
    <property type="match status" value="1"/>
</dbReference>
<dbReference type="Proteomes" id="UP000777438">
    <property type="component" value="Unassembled WGS sequence"/>
</dbReference>
<protein>
    <recommendedName>
        <fullName evidence="2">CRAL-TRIO domain-containing protein</fullName>
    </recommendedName>
</protein>
<organism evidence="3 4">
    <name type="scientific">Thelonectria olida</name>
    <dbReference type="NCBI Taxonomy" id="1576542"/>
    <lineage>
        <taxon>Eukaryota</taxon>
        <taxon>Fungi</taxon>
        <taxon>Dikarya</taxon>
        <taxon>Ascomycota</taxon>
        <taxon>Pezizomycotina</taxon>
        <taxon>Sordariomycetes</taxon>
        <taxon>Hypocreomycetidae</taxon>
        <taxon>Hypocreales</taxon>
        <taxon>Nectriaceae</taxon>
        <taxon>Thelonectria</taxon>
    </lineage>
</organism>
<dbReference type="InterPro" id="IPR036273">
    <property type="entry name" value="CRAL/TRIO_N_dom_sf"/>
</dbReference>
<evidence type="ECO:0000313" key="4">
    <source>
        <dbReference type="Proteomes" id="UP000777438"/>
    </source>
</evidence>
<dbReference type="InterPro" id="IPR001251">
    <property type="entry name" value="CRAL-TRIO_dom"/>
</dbReference>
<reference evidence="3 4" key="1">
    <citation type="journal article" date="2021" name="Nat. Commun.">
        <title>Genetic determinants of endophytism in the Arabidopsis root mycobiome.</title>
        <authorList>
            <person name="Mesny F."/>
            <person name="Miyauchi S."/>
            <person name="Thiergart T."/>
            <person name="Pickel B."/>
            <person name="Atanasova L."/>
            <person name="Karlsson M."/>
            <person name="Huettel B."/>
            <person name="Barry K.W."/>
            <person name="Haridas S."/>
            <person name="Chen C."/>
            <person name="Bauer D."/>
            <person name="Andreopoulos W."/>
            <person name="Pangilinan J."/>
            <person name="LaButti K."/>
            <person name="Riley R."/>
            <person name="Lipzen A."/>
            <person name="Clum A."/>
            <person name="Drula E."/>
            <person name="Henrissat B."/>
            <person name="Kohler A."/>
            <person name="Grigoriev I.V."/>
            <person name="Martin F.M."/>
            <person name="Hacquard S."/>
        </authorList>
    </citation>
    <scope>NUCLEOTIDE SEQUENCE [LARGE SCALE GENOMIC DNA]</scope>
    <source>
        <strain evidence="3 4">MPI-CAGE-CH-0241</strain>
    </source>
</reference>
<feature type="region of interest" description="Disordered" evidence="1">
    <location>
        <begin position="227"/>
        <end position="256"/>
    </location>
</feature>
<dbReference type="SUPFAM" id="SSF46938">
    <property type="entry name" value="CRAL/TRIO N-terminal domain"/>
    <property type="match status" value="1"/>
</dbReference>
<feature type="domain" description="CRAL-TRIO" evidence="2">
    <location>
        <begin position="349"/>
        <end position="508"/>
    </location>
</feature>
<proteinExistence type="predicted"/>
<dbReference type="PROSITE" id="PS50191">
    <property type="entry name" value="CRAL_TRIO"/>
    <property type="match status" value="1"/>
</dbReference>
<dbReference type="SUPFAM" id="SSF52087">
    <property type="entry name" value="CRAL/TRIO domain"/>
    <property type="match status" value="1"/>
</dbReference>
<dbReference type="CDD" id="cd00170">
    <property type="entry name" value="SEC14"/>
    <property type="match status" value="1"/>
</dbReference>
<dbReference type="Gene3D" id="3.40.525.10">
    <property type="entry name" value="CRAL-TRIO lipid binding domain"/>
    <property type="match status" value="1"/>
</dbReference>
<keyword evidence="4" id="KW-1185">Reference proteome</keyword>
<dbReference type="PANTHER" id="PTHR46590">
    <property type="entry name" value="PHOSPHATIDYLINOSITOL TRANSFER PROTEIN CSR1-RELATED"/>
    <property type="match status" value="1"/>
</dbReference>
<dbReference type="SMART" id="SM01100">
    <property type="entry name" value="CRAL_TRIO_N"/>
    <property type="match status" value="1"/>
</dbReference>
<dbReference type="PANTHER" id="PTHR46590:SF1">
    <property type="entry name" value="PHOSPHATIDYLINOSITOL TRANSFER PROTEIN CSR1"/>
    <property type="match status" value="1"/>
</dbReference>
<name>A0A9P9AK27_9HYPO</name>
<evidence type="ECO:0000313" key="3">
    <source>
        <dbReference type="EMBL" id="KAH6886478.1"/>
    </source>
</evidence>
<evidence type="ECO:0000259" key="2">
    <source>
        <dbReference type="PROSITE" id="PS50191"/>
    </source>
</evidence>
<dbReference type="AlphaFoldDB" id="A0A9P9AK27"/>
<comment type="caution">
    <text evidence="3">The sequence shown here is derived from an EMBL/GenBank/DDBJ whole genome shotgun (WGS) entry which is preliminary data.</text>
</comment>
<accession>A0A9P9AK27</accession>
<feature type="compositionally biased region" description="Basic and acidic residues" evidence="1">
    <location>
        <begin position="246"/>
        <end position="256"/>
    </location>
</feature>
<dbReference type="SMART" id="SM00516">
    <property type="entry name" value="SEC14"/>
    <property type="match status" value="1"/>
</dbReference>
<dbReference type="InterPro" id="IPR011074">
    <property type="entry name" value="CRAL/TRIO_N_dom"/>
</dbReference>
<dbReference type="EMBL" id="JAGPYM010000016">
    <property type="protein sequence ID" value="KAH6886478.1"/>
    <property type="molecule type" value="Genomic_DNA"/>
</dbReference>
<evidence type="ECO:0000256" key="1">
    <source>
        <dbReference type="SAM" id="MobiDB-lite"/>
    </source>
</evidence>
<dbReference type="Pfam" id="PF00650">
    <property type="entry name" value="CRAL_TRIO"/>
    <property type="match status" value="1"/>
</dbReference>
<dbReference type="InterPro" id="IPR052432">
    <property type="entry name" value="PITP/CRAL-TRIO"/>
</dbReference>
<sequence length="617" mass="69825">MKPQLRRFLCLDRLRLKPTLPPLRHLPVQPTASVRYSIRPRQRPLPTCELAETKRFSSSSQKTSFEGPRVALRNSIPSSKTTSHQSCLKRSLTSYTVTPRRTSGTTTDTELPTEHFRIEANLFYPSVVATAIVAALFIASFWTSGDTSTDPNTEELIENMAYEVPPGRPGNLTAEQEDKLRKLWAAIFQLTGVADDDNTSPSDSTSTKEKEEVIAIEGDGHKKKRFGVFRRKADGKSGTSTPTSTEPKDGGEDDKYGQTKQYYETLAKETPESIRATIWSMVKHDHPDALVLRFLRARKWDVEKALVMLVSTMNWRHSEMGVDDDIMKNGDGAAIEDEKNADSPTNQVSKDVMAQLRMGKSFLHGTDKDGRPICVVRVRLHKQGEQCEASLERYTVYIIETARMVLEPPVDTACVVFDMTGFSMANMDYTPVKFMIKCFEANYPESLGAVLVHKAPWIFQGIWKIIRGWLDPVVAAKVHFTNNKAELEEFIAPGHIIKELEGEEAWEYKYIEPIAGENDKMKDTATRDRLLAAREELVKKFEHATRQWIRTPDEVIKAEREHLSKQLREDYWNLDPYIRARTLYDRQGSIQGGGKTDWYSPKPVAAAATETSADDVD</sequence>
<gene>
    <name evidence="3" type="ORF">B0T10DRAFT_81685</name>
</gene>